<organism evidence="1 2">
    <name type="scientific">Polymorphospora rubra</name>
    <dbReference type="NCBI Taxonomy" id="338584"/>
    <lineage>
        <taxon>Bacteria</taxon>
        <taxon>Bacillati</taxon>
        <taxon>Actinomycetota</taxon>
        <taxon>Actinomycetes</taxon>
        <taxon>Micromonosporales</taxon>
        <taxon>Micromonosporaceae</taxon>
        <taxon>Polymorphospora</taxon>
    </lineage>
</organism>
<reference evidence="1" key="1">
    <citation type="submission" date="2020-08" db="EMBL/GenBank/DDBJ databases">
        <title>Whole genome shotgun sequence of Polymorphospora rubra NBRC 101157.</title>
        <authorList>
            <person name="Komaki H."/>
            <person name="Tamura T."/>
        </authorList>
    </citation>
    <scope>NUCLEOTIDE SEQUENCE</scope>
    <source>
        <strain evidence="1">NBRC 101157</strain>
    </source>
</reference>
<dbReference type="RefSeq" id="WP_212821294.1">
    <property type="nucleotide sequence ID" value="NZ_AP023359.1"/>
</dbReference>
<dbReference type="EMBL" id="AP023359">
    <property type="protein sequence ID" value="BCJ63538.1"/>
    <property type="molecule type" value="Genomic_DNA"/>
</dbReference>
<dbReference type="AlphaFoldDB" id="A0A810MW41"/>
<sequence>MHAVRMPCWVDGTLIGLGEVTRCLGGRGSLRWRLFRAEFNGDVRAVWPQGTLAVEERSREPAGLRLSWAEMVTLAGTDVQVIDGDFVGFDEAGLPQLQILMVDSGHWWVWSVEPADLARIRETFADVVTESHVPPEPVAD</sequence>
<accession>A0A810MW41</accession>
<keyword evidence="2" id="KW-1185">Reference proteome</keyword>
<proteinExistence type="predicted"/>
<evidence type="ECO:0000313" key="2">
    <source>
        <dbReference type="Proteomes" id="UP000680866"/>
    </source>
</evidence>
<dbReference type="Proteomes" id="UP000680866">
    <property type="component" value="Chromosome"/>
</dbReference>
<dbReference type="KEGG" id="pry:Prubr_05590"/>
<name>A0A810MW41_9ACTN</name>
<protein>
    <submittedName>
        <fullName evidence="1">Uncharacterized protein</fullName>
    </submittedName>
</protein>
<gene>
    <name evidence="1" type="ORF">Prubr_05590</name>
</gene>
<evidence type="ECO:0000313" key="1">
    <source>
        <dbReference type="EMBL" id="BCJ63538.1"/>
    </source>
</evidence>